<dbReference type="InterPro" id="IPR029058">
    <property type="entry name" value="AB_hydrolase_fold"/>
</dbReference>
<dbReference type="SUPFAM" id="SSF53474">
    <property type="entry name" value="alpha/beta-Hydrolases"/>
    <property type="match status" value="2"/>
</dbReference>
<organism evidence="2 3">
    <name type="scientific">Caballeronia cordobensis</name>
    <name type="common">Burkholderia cordobensis</name>
    <dbReference type="NCBI Taxonomy" id="1353886"/>
    <lineage>
        <taxon>Bacteria</taxon>
        <taxon>Pseudomonadati</taxon>
        <taxon>Pseudomonadota</taxon>
        <taxon>Betaproteobacteria</taxon>
        <taxon>Burkholderiales</taxon>
        <taxon>Burkholderiaceae</taxon>
        <taxon>Caballeronia</taxon>
    </lineage>
</organism>
<protein>
    <submittedName>
        <fullName evidence="2">Alpha/beta hydrolase</fullName>
    </submittedName>
</protein>
<dbReference type="RefSeq" id="WP_053570905.1">
    <property type="nucleotide sequence ID" value="NZ_FCNY02000011.1"/>
</dbReference>
<evidence type="ECO:0000313" key="3">
    <source>
        <dbReference type="Proteomes" id="UP000054740"/>
    </source>
</evidence>
<dbReference type="PANTHER" id="PTHR42886">
    <property type="entry name" value="RE40534P-RELATED"/>
    <property type="match status" value="1"/>
</dbReference>
<evidence type="ECO:0000259" key="1">
    <source>
        <dbReference type="Pfam" id="PF12146"/>
    </source>
</evidence>
<dbReference type="Gene3D" id="3.40.50.1820">
    <property type="entry name" value="alpha/beta hydrolase"/>
    <property type="match status" value="2"/>
</dbReference>
<keyword evidence="2" id="KW-0378">Hydrolase</keyword>
<dbReference type="InterPro" id="IPR022742">
    <property type="entry name" value="Hydrolase_4"/>
</dbReference>
<proteinExistence type="predicted"/>
<feature type="domain" description="Serine aminopeptidase S33" evidence="1">
    <location>
        <begin position="39"/>
        <end position="201"/>
    </location>
</feature>
<sequence length="607" mass="65752">MTPVVFGGRFGWLHAGEGKHGVVLCNPFGHEEAWCHKAMRYLAEALSQRDIPVLRFDYLATGDSVGIDHEGDRLDAFVGDIGAAIDYLRKRTGVTTVTLCGVRLGATLATLASHHPMVDSLALLAPVMNGRRYLRELTALRKTWVENLPVVVRASQIDSPFHVLGQVYSEALRERLNGFDLGKTMSRQSAMPRRAFVADPLPGASRALSAALGERGVEVHAESFDDYFDFMQETASSTLPEKTLGRTVDWIAQSASESRTDDFTHRRNAKAARPNMSDDAIIETPEAIERPVIFGAAGLFGILCEPRDRLAGGPVIVITNTAGSVHHGDSRLSVRIARDMARRGIASLRIDARGIGDSPARAADGALEATASIHAQTTIDDVATAAAWLKRKGYDTVVMFGICSGAYSAVRASLVEPAIGAVIAVNLQGFHIPEKLTLQELRARRRNTMARLGPAILKPAKWWLVLSGKRGLKPIIKAFVSHAAARLHSQVIGVSRGKPASADEQSLTHPHEVVQALEGKGVRTLLVYGAGDEGLDVLNAHFGRHGKKLARLKKVKAAVCTDVDHALYDTRAFTSVMALSETFIKDLHPRRAPVMETVPPLGVSQQM</sequence>
<dbReference type="PANTHER" id="PTHR42886:SF29">
    <property type="entry name" value="PUMMELIG, ISOFORM A"/>
    <property type="match status" value="1"/>
</dbReference>
<dbReference type="Pfam" id="PF12146">
    <property type="entry name" value="Hydrolase_4"/>
    <property type="match status" value="1"/>
</dbReference>
<dbReference type="Proteomes" id="UP000054740">
    <property type="component" value="Unassembled WGS sequence"/>
</dbReference>
<keyword evidence="3" id="KW-1185">Reference proteome</keyword>
<reference evidence="3" key="1">
    <citation type="submission" date="2016-01" db="EMBL/GenBank/DDBJ databases">
        <authorList>
            <person name="Peeters C."/>
        </authorList>
    </citation>
    <scope>NUCLEOTIDE SEQUENCE [LARGE SCALE GENOMIC DNA]</scope>
</reference>
<dbReference type="EMBL" id="FCNY02000011">
    <property type="protein sequence ID" value="SAL53937.1"/>
    <property type="molecule type" value="Genomic_DNA"/>
</dbReference>
<accession>A0A158IBU5</accession>
<name>A0A158IBU5_CABCO</name>
<evidence type="ECO:0000313" key="2">
    <source>
        <dbReference type="EMBL" id="SAL53937.1"/>
    </source>
</evidence>
<dbReference type="AlphaFoldDB" id="A0A158IBU5"/>
<gene>
    <name evidence="2" type="ORF">AWB70_04546</name>
</gene>
<dbReference type="GO" id="GO:0016787">
    <property type="term" value="F:hydrolase activity"/>
    <property type="evidence" value="ECO:0007669"/>
    <property type="project" value="UniProtKB-KW"/>
</dbReference>